<sequence>MQLFERHHFATLQLILAGCLIIGAVGNLFNQYHPAIWGFMVVASIAITIGQRPITQLFQRISPIQLRWLIIAGLTLMLLGQLAILTWLPVTVYHDPIRVLLRAEQMSNGDYHVTSNYFWRYPNNVPVTYLLSLWFRLTNGLHLTTLTGVHLLSLLTLDGFVGLTLTTIRQLTKRPSIILGALGFFVLTPFAYTYFLQVYYTDLPAMVILLCLFRILYRWPSKSRSQKWWAGFGLVGLGLLGEALRANMIVMVPATLLTVLIAARHHRHLIKPFILPLATLLIGMALSVPFVAIAQHQSHFKPNDRYEFPVTSWIAMGLQPDRFGSYNARFVRHQAQLPNKAARAENDQRVINQTLHALGPIGWIKLVVIKIGTLLHVDSIQDWYNGGLREAPPLSRPTLTFWQTFGALLFQLATISLLLATSQKLFKTAFVPAAPHYFVSLLAILTALGYLAFHSLLWEVSGRYGQVLTPLLLLLNAAAPDSPARLTPHPQKSAIWLSTTALACVIGASPWTSATSRQPQIVAAQRSQLSAQYGAHPQLMVPHAQLHQTIKFNQAVSGIVIQAPPHAALLANITGPNGVNLPLHLKGPNLMAPAMPAGRYTVNILNPTNHPQGIDLVKSHDYRFAYFPVTINHIVHPNWSLIYTADHR</sequence>
<comment type="caution">
    <text evidence="2">The sequence shown here is derived from an EMBL/GenBank/DDBJ whole genome shotgun (WGS) entry which is preliminary data.</text>
</comment>
<reference evidence="2 3" key="1">
    <citation type="journal article" date="2015" name="Genome Announc.">
        <title>Expanding the biotechnology potential of lactobacilli through comparative genomics of 213 strains and associated genera.</title>
        <authorList>
            <person name="Sun Z."/>
            <person name="Harris H.M."/>
            <person name="McCann A."/>
            <person name="Guo C."/>
            <person name="Argimon S."/>
            <person name="Zhang W."/>
            <person name="Yang X."/>
            <person name="Jeffery I.B."/>
            <person name="Cooney J.C."/>
            <person name="Kagawa T.F."/>
            <person name="Liu W."/>
            <person name="Song Y."/>
            <person name="Salvetti E."/>
            <person name="Wrobel A."/>
            <person name="Rasinkangas P."/>
            <person name="Parkhill J."/>
            <person name="Rea M.C."/>
            <person name="O'Sullivan O."/>
            <person name="Ritari J."/>
            <person name="Douillard F.P."/>
            <person name="Paul Ross R."/>
            <person name="Yang R."/>
            <person name="Briner A.E."/>
            <person name="Felis G.E."/>
            <person name="de Vos W.M."/>
            <person name="Barrangou R."/>
            <person name="Klaenhammer T.R."/>
            <person name="Caufield P.W."/>
            <person name="Cui Y."/>
            <person name="Zhang H."/>
            <person name="O'Toole P.W."/>
        </authorList>
    </citation>
    <scope>NUCLEOTIDE SEQUENCE [LARGE SCALE GENOMIC DNA]</scope>
    <source>
        <strain evidence="2 3">JCM 15530</strain>
    </source>
</reference>
<dbReference type="PATRIC" id="fig|1302272.5.peg.1222"/>
<feature type="transmembrane region" description="Helical" evidence="1">
    <location>
        <begin position="35"/>
        <end position="54"/>
    </location>
</feature>
<dbReference type="PROSITE" id="PS51257">
    <property type="entry name" value="PROKAR_LIPOPROTEIN"/>
    <property type="match status" value="1"/>
</dbReference>
<dbReference type="EMBL" id="AZCX01000002">
    <property type="protein sequence ID" value="KRK48893.1"/>
    <property type="molecule type" value="Genomic_DNA"/>
</dbReference>
<feature type="transmembrane region" description="Helical" evidence="1">
    <location>
        <begin position="198"/>
        <end position="217"/>
    </location>
</feature>
<keyword evidence="3" id="KW-1185">Reference proteome</keyword>
<keyword evidence="1" id="KW-0472">Membrane</keyword>
<evidence type="ECO:0000256" key="1">
    <source>
        <dbReference type="SAM" id="Phobius"/>
    </source>
</evidence>
<feature type="transmembrane region" description="Helical" evidence="1">
    <location>
        <begin position="399"/>
        <end position="422"/>
    </location>
</feature>
<evidence type="ECO:0000313" key="2">
    <source>
        <dbReference type="EMBL" id="KRK48893.1"/>
    </source>
</evidence>
<feature type="transmembrane region" description="Helical" evidence="1">
    <location>
        <begin position="175"/>
        <end position="192"/>
    </location>
</feature>
<keyword evidence="1" id="KW-1133">Transmembrane helix</keyword>
<evidence type="ECO:0000313" key="3">
    <source>
        <dbReference type="Proteomes" id="UP000050911"/>
    </source>
</evidence>
<feature type="transmembrane region" description="Helical" evidence="1">
    <location>
        <begin position="273"/>
        <end position="294"/>
    </location>
</feature>
<dbReference type="STRING" id="1302272.FC96_GL001214"/>
<organism evidence="2 3">
    <name type="scientific">Secundilactobacillus kimchicus JCM 15530</name>
    <dbReference type="NCBI Taxonomy" id="1302272"/>
    <lineage>
        <taxon>Bacteria</taxon>
        <taxon>Bacillati</taxon>
        <taxon>Bacillota</taxon>
        <taxon>Bacilli</taxon>
        <taxon>Lactobacillales</taxon>
        <taxon>Lactobacillaceae</taxon>
        <taxon>Secundilactobacillus</taxon>
    </lineage>
</organism>
<dbReference type="Proteomes" id="UP000050911">
    <property type="component" value="Unassembled WGS sequence"/>
</dbReference>
<keyword evidence="1" id="KW-0812">Transmembrane</keyword>
<feature type="transmembrane region" description="Helical" evidence="1">
    <location>
        <begin position="434"/>
        <end position="453"/>
    </location>
</feature>
<gene>
    <name evidence="2" type="ORF">FC96_GL001214</name>
</gene>
<name>A0A0R1HPU7_9LACO</name>
<accession>A0A0R1HPU7</accession>
<dbReference type="AlphaFoldDB" id="A0A0R1HPU7"/>
<feature type="transmembrane region" description="Helical" evidence="1">
    <location>
        <begin position="12"/>
        <end position="29"/>
    </location>
</feature>
<dbReference type="OrthoDB" id="2240371at2"/>
<feature type="transmembrane region" description="Helical" evidence="1">
    <location>
        <begin position="141"/>
        <end position="163"/>
    </location>
</feature>
<dbReference type="RefSeq" id="WP_056942067.1">
    <property type="nucleotide sequence ID" value="NZ_AZCX01000002.1"/>
</dbReference>
<protein>
    <submittedName>
        <fullName evidence="2">Putative membrane protein</fullName>
    </submittedName>
</protein>
<proteinExistence type="predicted"/>
<feature type="transmembrane region" description="Helical" evidence="1">
    <location>
        <begin position="66"/>
        <end position="88"/>
    </location>
</feature>
<feature type="transmembrane region" description="Helical" evidence="1">
    <location>
        <begin position="229"/>
        <end position="261"/>
    </location>
</feature>